<dbReference type="STRING" id="946122.A0A0C2XMS8"/>
<dbReference type="AlphaFoldDB" id="A0A0C2XMS8"/>
<sequence length="258" mass="27915">MATRPSTSETRGRSLASKPLSANDSGNGTSDDSPPELSPKDGPDCSAPNKEVHLPKDNASPTTPEVVDNGQNDDVIKPRDFASDSEFWLHMTTTLDACFSSSNSSTDDEPNAAFNDLLADAPRIMQSFLSHGDACTKIEAEALDLVSNGSSSHEEDEPLKVYNLMLNDLEKLQEKATSLEMSISRLAGLVYESDRDEGEQDELAGSKLAAHSELRRVFTACLPVIRARKANLTMAQDLIDSAQENISISLKMELLGID</sequence>
<reference evidence="3 4" key="1">
    <citation type="submission" date="2014-04" db="EMBL/GenBank/DDBJ databases">
        <title>Evolutionary Origins and Diversification of the Mycorrhizal Mutualists.</title>
        <authorList>
            <consortium name="DOE Joint Genome Institute"/>
            <consortium name="Mycorrhizal Genomics Consortium"/>
            <person name="Kohler A."/>
            <person name="Kuo A."/>
            <person name="Nagy L.G."/>
            <person name="Floudas D."/>
            <person name="Copeland A."/>
            <person name="Barry K.W."/>
            <person name="Cichocki N."/>
            <person name="Veneault-Fourrey C."/>
            <person name="LaButti K."/>
            <person name="Lindquist E.A."/>
            <person name="Lipzen A."/>
            <person name="Lundell T."/>
            <person name="Morin E."/>
            <person name="Murat C."/>
            <person name="Riley R."/>
            <person name="Ohm R."/>
            <person name="Sun H."/>
            <person name="Tunlid A."/>
            <person name="Henrissat B."/>
            <person name="Grigoriev I.V."/>
            <person name="Hibbett D.S."/>
            <person name="Martin F."/>
        </authorList>
    </citation>
    <scope>NUCLEOTIDE SEQUENCE [LARGE SCALE GENOMIC DNA]</scope>
    <source>
        <strain evidence="3 4">Koide BX008</strain>
    </source>
</reference>
<accession>A0A0C2XMS8</accession>
<dbReference type="EMBL" id="KN818224">
    <property type="protein sequence ID" value="KIL70448.1"/>
    <property type="molecule type" value="Genomic_DNA"/>
</dbReference>
<evidence type="ECO:0000256" key="1">
    <source>
        <dbReference type="SAM" id="Coils"/>
    </source>
</evidence>
<evidence type="ECO:0000313" key="4">
    <source>
        <dbReference type="Proteomes" id="UP000054549"/>
    </source>
</evidence>
<feature type="coiled-coil region" evidence="1">
    <location>
        <begin position="162"/>
        <end position="189"/>
    </location>
</feature>
<evidence type="ECO:0000256" key="2">
    <source>
        <dbReference type="SAM" id="MobiDB-lite"/>
    </source>
</evidence>
<keyword evidence="4" id="KW-1185">Reference proteome</keyword>
<feature type="region of interest" description="Disordered" evidence="2">
    <location>
        <begin position="1"/>
        <end position="78"/>
    </location>
</feature>
<dbReference type="OrthoDB" id="2803656at2759"/>
<dbReference type="InParanoid" id="A0A0C2XMS8"/>
<organism evidence="3 4">
    <name type="scientific">Amanita muscaria (strain Koide BX008)</name>
    <dbReference type="NCBI Taxonomy" id="946122"/>
    <lineage>
        <taxon>Eukaryota</taxon>
        <taxon>Fungi</taxon>
        <taxon>Dikarya</taxon>
        <taxon>Basidiomycota</taxon>
        <taxon>Agaricomycotina</taxon>
        <taxon>Agaricomycetes</taxon>
        <taxon>Agaricomycetidae</taxon>
        <taxon>Agaricales</taxon>
        <taxon>Pluteineae</taxon>
        <taxon>Amanitaceae</taxon>
        <taxon>Amanita</taxon>
    </lineage>
</organism>
<dbReference type="Proteomes" id="UP000054549">
    <property type="component" value="Unassembled WGS sequence"/>
</dbReference>
<keyword evidence="1" id="KW-0175">Coiled coil</keyword>
<evidence type="ECO:0000313" key="3">
    <source>
        <dbReference type="EMBL" id="KIL70448.1"/>
    </source>
</evidence>
<name>A0A0C2XMS8_AMAMK</name>
<protein>
    <submittedName>
        <fullName evidence="3">Uncharacterized protein</fullName>
    </submittedName>
</protein>
<dbReference type="HOGENOM" id="CLU_1077577_0_0_1"/>
<gene>
    <name evidence="3" type="ORF">M378DRAFT_156581</name>
</gene>
<feature type="compositionally biased region" description="Polar residues" evidence="2">
    <location>
        <begin position="20"/>
        <end position="32"/>
    </location>
</feature>
<proteinExistence type="predicted"/>